<comment type="pathway">
    <text evidence="2">Glycan biosynthesis; alginate biosynthesis.</text>
</comment>
<keyword evidence="6 13" id="KW-0808">Transferase</keyword>
<sequence>MLFNSYLFLFLFLPVALGGYYALAATGRRWAALWLCLTSFVFYGWWNPRFVALLAGSILVNHVFSRLIIGSAADKRRQWWITAVGVGCNLALLFHYKYFTTLLGALADLGLRAGPVQDILLPLGISFFTFTQIGYLLDCQAGAVKKASLLNHTLFVTFFPHLIAGPVLHHKEMMPQFDQAETYRFRAENLSVGGTLFVIGLAKKVLLADSIAPYADAGFAAPGDPQFWGAWGAALAYTLQLYFDFSGYSDMALGLAKMFGVRFPLNFNSPFKAASIIDYWARWHMTLTRYLTTYLYYPMAMKVSRWRSRRGLPVGAAGSRTPLGFALMIGWPTLYTMGLAGVWHGAGLQFFIYGLLHGSYLCINHAWRIGLAPRIAPQGERGKRLWLFGCVGLTFASVTVAHVFFRAHDVQGALALLEGMAGLRGVESLGGAQAAGLLAQGWAGWQAFVGRHVQALLIVALLAIAWGTPNAYQILGRFSPALGRVQEGRPTWLRWQPSVGWLGVVLLLLLVSVMNLHREARFLYFQF</sequence>
<feature type="transmembrane region" description="Helical" evidence="14">
    <location>
        <begin position="228"/>
        <end position="248"/>
    </location>
</feature>
<dbReference type="PIRSF" id="PIRSF500217">
    <property type="entry name" value="AlgI"/>
    <property type="match status" value="1"/>
</dbReference>
<feature type="transmembrane region" description="Helical" evidence="14">
    <location>
        <begin position="79"/>
        <end position="99"/>
    </location>
</feature>
<evidence type="ECO:0000256" key="2">
    <source>
        <dbReference type="ARBA" id="ARBA00005182"/>
    </source>
</evidence>
<proteinExistence type="inferred from homology"/>
<keyword evidence="7 14" id="KW-0812">Transmembrane</keyword>
<comment type="subcellular location">
    <subcellularLocation>
        <location evidence="1">Cell membrane</location>
        <topology evidence="1">Multi-pass membrane protein</topology>
    </subcellularLocation>
</comment>
<evidence type="ECO:0000256" key="4">
    <source>
        <dbReference type="ARBA" id="ARBA00016084"/>
    </source>
</evidence>
<evidence type="ECO:0000256" key="3">
    <source>
        <dbReference type="ARBA" id="ARBA00010323"/>
    </source>
</evidence>
<dbReference type="InterPro" id="IPR051085">
    <property type="entry name" value="MB_O-acyltransferase"/>
</dbReference>
<accession>A0A370FBC9</accession>
<evidence type="ECO:0000256" key="9">
    <source>
        <dbReference type="ARBA" id="ARBA00022989"/>
    </source>
</evidence>
<dbReference type="RefSeq" id="WP_114803842.1">
    <property type="nucleotide sequence ID" value="NZ_QQAV01000008.1"/>
</dbReference>
<evidence type="ECO:0000256" key="5">
    <source>
        <dbReference type="ARBA" id="ARBA00022475"/>
    </source>
</evidence>
<evidence type="ECO:0000256" key="12">
    <source>
        <dbReference type="ARBA" id="ARBA00031030"/>
    </source>
</evidence>
<name>A0A370FBC9_9BURK</name>
<feature type="transmembrane region" description="Helical" evidence="14">
    <location>
        <begin position="52"/>
        <end position="72"/>
    </location>
</feature>
<dbReference type="Proteomes" id="UP000255265">
    <property type="component" value="Unassembled WGS sequence"/>
</dbReference>
<reference evidence="15 16" key="1">
    <citation type="submission" date="2018-07" db="EMBL/GenBank/DDBJ databases">
        <title>Genomic Encyclopedia of Type Strains, Phase IV (KMG-IV): sequencing the most valuable type-strain genomes for metagenomic binning, comparative biology and taxonomic classification.</title>
        <authorList>
            <person name="Goeker M."/>
        </authorList>
    </citation>
    <scope>NUCLEOTIDE SEQUENCE [LARGE SCALE GENOMIC DNA]</scope>
    <source>
        <strain evidence="15 16">DSM 21352</strain>
    </source>
</reference>
<protein>
    <recommendedName>
        <fullName evidence="4">Probable alginate O-acetylase AlgI</fullName>
    </recommendedName>
    <alternativeName>
        <fullName evidence="12">Alginate biosynthesis protein AlgI</fullName>
    </alternativeName>
</protein>
<evidence type="ECO:0000256" key="10">
    <source>
        <dbReference type="ARBA" id="ARBA00023136"/>
    </source>
</evidence>
<dbReference type="AlphaFoldDB" id="A0A370FBC9"/>
<dbReference type="PANTHER" id="PTHR13285:SF23">
    <property type="entry name" value="TEICHOIC ACID D-ALANYLTRANSFERASE"/>
    <property type="match status" value="1"/>
</dbReference>
<feature type="transmembrane region" description="Helical" evidence="14">
    <location>
        <begin position="6"/>
        <end position="23"/>
    </location>
</feature>
<feature type="transmembrane region" description="Helical" evidence="14">
    <location>
        <begin position="343"/>
        <end position="363"/>
    </location>
</feature>
<dbReference type="InterPro" id="IPR024194">
    <property type="entry name" value="Ac/AlaTfrase_AlgI/DltB"/>
</dbReference>
<dbReference type="InterPro" id="IPR028362">
    <property type="entry name" value="AlgI"/>
</dbReference>
<feature type="transmembrane region" description="Helical" evidence="14">
    <location>
        <begin position="119"/>
        <end position="137"/>
    </location>
</feature>
<keyword evidence="16" id="KW-1185">Reference proteome</keyword>
<dbReference type="STRING" id="433924.NS331_22420"/>
<evidence type="ECO:0000256" key="7">
    <source>
        <dbReference type="ARBA" id="ARBA00022692"/>
    </source>
</evidence>
<evidence type="ECO:0000256" key="11">
    <source>
        <dbReference type="ARBA" id="ARBA00023315"/>
    </source>
</evidence>
<evidence type="ECO:0000313" key="16">
    <source>
        <dbReference type="Proteomes" id="UP000255265"/>
    </source>
</evidence>
<evidence type="ECO:0000256" key="13">
    <source>
        <dbReference type="PIRNR" id="PIRNR016636"/>
    </source>
</evidence>
<dbReference type="InterPro" id="IPR004299">
    <property type="entry name" value="MBOAT_fam"/>
</dbReference>
<keyword evidence="5 13" id="KW-1003">Cell membrane</keyword>
<dbReference type="PANTHER" id="PTHR13285">
    <property type="entry name" value="ACYLTRANSFERASE"/>
    <property type="match status" value="1"/>
</dbReference>
<dbReference type="EMBL" id="QQAV01000008">
    <property type="protein sequence ID" value="RDI21916.1"/>
    <property type="molecule type" value="Genomic_DNA"/>
</dbReference>
<comment type="similarity">
    <text evidence="3 13">Belongs to the membrane-bound acyltransferase family.</text>
</comment>
<organism evidence="15 16">
    <name type="scientific">Pseudacidovorax intermedius</name>
    <dbReference type="NCBI Taxonomy" id="433924"/>
    <lineage>
        <taxon>Bacteria</taxon>
        <taxon>Pseudomonadati</taxon>
        <taxon>Pseudomonadota</taxon>
        <taxon>Betaproteobacteria</taxon>
        <taxon>Burkholderiales</taxon>
        <taxon>Comamonadaceae</taxon>
        <taxon>Pseudacidovorax</taxon>
    </lineage>
</organism>
<feature type="transmembrane region" description="Helical" evidence="14">
    <location>
        <begin position="455"/>
        <end position="475"/>
    </location>
</feature>
<evidence type="ECO:0000256" key="14">
    <source>
        <dbReference type="SAM" id="Phobius"/>
    </source>
</evidence>
<dbReference type="PIRSF" id="PIRSF016636">
    <property type="entry name" value="AlgI_DltB"/>
    <property type="match status" value="1"/>
</dbReference>
<comment type="caution">
    <text evidence="15">The sequence shown here is derived from an EMBL/GenBank/DDBJ whole genome shotgun (WGS) entry which is preliminary data.</text>
</comment>
<gene>
    <name evidence="15" type="ORF">DFR41_10840</name>
</gene>
<dbReference type="GO" id="GO:0005886">
    <property type="term" value="C:plasma membrane"/>
    <property type="evidence" value="ECO:0007669"/>
    <property type="project" value="UniProtKB-SubCell"/>
</dbReference>
<dbReference type="OrthoDB" id="139172at2"/>
<dbReference type="GO" id="GO:0016746">
    <property type="term" value="F:acyltransferase activity"/>
    <property type="evidence" value="ECO:0007669"/>
    <property type="project" value="UniProtKB-KW"/>
</dbReference>
<feature type="transmembrane region" description="Helical" evidence="14">
    <location>
        <begin position="495"/>
        <end position="516"/>
    </location>
</feature>
<keyword evidence="11 13" id="KW-0012">Acyltransferase</keyword>
<evidence type="ECO:0000256" key="6">
    <source>
        <dbReference type="ARBA" id="ARBA00022679"/>
    </source>
</evidence>
<evidence type="ECO:0000256" key="1">
    <source>
        <dbReference type="ARBA" id="ARBA00004651"/>
    </source>
</evidence>
<feature type="transmembrane region" description="Helical" evidence="14">
    <location>
        <begin position="384"/>
        <end position="405"/>
    </location>
</feature>
<keyword evidence="9 14" id="KW-1133">Transmembrane helix</keyword>
<dbReference type="Pfam" id="PF03062">
    <property type="entry name" value="MBOAT"/>
    <property type="match status" value="1"/>
</dbReference>
<evidence type="ECO:0000313" key="15">
    <source>
        <dbReference type="EMBL" id="RDI21916.1"/>
    </source>
</evidence>
<evidence type="ECO:0000256" key="8">
    <source>
        <dbReference type="ARBA" id="ARBA00022841"/>
    </source>
</evidence>
<keyword evidence="10 13" id="KW-0472">Membrane</keyword>
<keyword evidence="8" id="KW-0016">Alginate biosynthesis</keyword>
<dbReference type="GO" id="GO:0042121">
    <property type="term" value="P:alginic acid biosynthetic process"/>
    <property type="evidence" value="ECO:0007669"/>
    <property type="project" value="UniProtKB-KW"/>
</dbReference>